<reference evidence="1" key="1">
    <citation type="submission" date="2022-05" db="EMBL/GenBank/DDBJ databases">
        <title>Comparative Genomics of Spacecraft Associated Microbes.</title>
        <authorList>
            <person name="Tran M.T."/>
            <person name="Wright A."/>
            <person name="Seuylemezian A."/>
            <person name="Eisen J."/>
            <person name="Coil D."/>
        </authorList>
    </citation>
    <scope>NUCLEOTIDE SEQUENCE</scope>
    <source>
        <strain evidence="1">214.1.1</strain>
    </source>
</reference>
<dbReference type="Gene3D" id="2.170.120.30">
    <property type="match status" value="2"/>
</dbReference>
<dbReference type="Pfam" id="PF07949">
    <property type="entry name" value="YbbR"/>
    <property type="match status" value="3"/>
</dbReference>
<accession>A0A9X2DTC7</accession>
<proteinExistence type="predicted"/>
<dbReference type="PANTHER" id="PTHR37804:SF1">
    <property type="entry name" value="CDAA REGULATORY PROTEIN CDAR"/>
    <property type="match status" value="1"/>
</dbReference>
<dbReference type="RefSeq" id="WP_251224765.1">
    <property type="nucleotide sequence ID" value="NZ_JAMBOL010000028.1"/>
</dbReference>
<gene>
    <name evidence="1" type="ORF">M3202_18760</name>
</gene>
<evidence type="ECO:0000313" key="2">
    <source>
        <dbReference type="Proteomes" id="UP001139179"/>
    </source>
</evidence>
<dbReference type="AlphaFoldDB" id="A0A9X2DTC7"/>
<sequence>MDRLFNSHWFVKIISFFIALMLFTMVNLDDLTSQPGVLPTISPATYTLEEVELSVLYDEENYAVIDQTESVRVNLRGPQSEIMLFQLTRPTYEVFVDVSEREEGVHTLNVQHRGFPEELTVSIVPQFARVELQEKQTISLPVEVELLHAEEVTEGYTVGTPIVNPINVDVRAARSIVSQVDSAKVFIDVAGADKMIEETGRVTLYQANGEEIELEPEPSVVDVRVPITSPNREVPVRVGREGELPEGLSIQEVRLEPGEVTVYGPLEIIDQLQVIELGNLNLNEITESGSYEWQVPVPPGVEQVSPEVVTVTVTVDQEQERELANVPIEIVGLADGQTATLAEAPTAVLIAYGTAEIVEQLDIEDIQAYIDISNFQEGEHEAELQINGPSNVRFQPVQATIPVIIRNDVIEGENE</sequence>
<organism evidence="1 2">
    <name type="scientific">Halalkalibacter oceani</name>
    <dbReference type="NCBI Taxonomy" id="1653776"/>
    <lineage>
        <taxon>Bacteria</taxon>
        <taxon>Bacillati</taxon>
        <taxon>Bacillota</taxon>
        <taxon>Bacilli</taxon>
        <taxon>Bacillales</taxon>
        <taxon>Bacillaceae</taxon>
        <taxon>Halalkalibacter</taxon>
    </lineage>
</organism>
<name>A0A9X2DTC7_9BACI</name>
<protein>
    <submittedName>
        <fullName evidence="1">CdaR family protein</fullName>
    </submittedName>
</protein>
<keyword evidence="2" id="KW-1185">Reference proteome</keyword>
<evidence type="ECO:0000313" key="1">
    <source>
        <dbReference type="EMBL" id="MCM3716087.1"/>
    </source>
</evidence>
<dbReference type="Gene3D" id="2.170.120.40">
    <property type="entry name" value="YbbR-like domain"/>
    <property type="match status" value="2"/>
</dbReference>
<dbReference type="InterPro" id="IPR053154">
    <property type="entry name" value="c-di-AMP_regulator"/>
</dbReference>
<comment type="caution">
    <text evidence="1">The sequence shown here is derived from an EMBL/GenBank/DDBJ whole genome shotgun (WGS) entry which is preliminary data.</text>
</comment>
<dbReference type="InterPro" id="IPR012505">
    <property type="entry name" value="YbbR"/>
</dbReference>
<dbReference type="PANTHER" id="PTHR37804">
    <property type="entry name" value="CDAA REGULATORY PROTEIN CDAR"/>
    <property type="match status" value="1"/>
</dbReference>
<dbReference type="EMBL" id="JAMBOL010000028">
    <property type="protein sequence ID" value="MCM3716087.1"/>
    <property type="molecule type" value="Genomic_DNA"/>
</dbReference>
<dbReference type="Proteomes" id="UP001139179">
    <property type="component" value="Unassembled WGS sequence"/>
</dbReference>